<dbReference type="EC" id="2.4.1.255" evidence="3"/>
<sequence>MAPLATKQAAETALRAGHLPEAAALYESLCARNPKDADAWATLGDLRAALGQFDQSAKDLQRAVALRPQEAGWWGNLGASQLDLGKPDEAIRSFHESLRLNANQPGVHYNLGAALARLGRLDDAVRAYQAAINLNPGFAEAWLNLGSLHSRRREYHDAMQAAREALRLRPGYPEAHNNLGQALAALDRHEEAIVSYREALKFNPDYPEAHGNLAASLTTTGLISEAAAHAREALRRSPHFGEAANNLGNALIRLGEISAAIQVLSDVQADSPAYASARDNLLLALNYDPARTPENIADAHREWGRQFPVPTSPTPRPRQERLRIGYLSPDFSLHSVAFFIEPVLRHHNREQFEITAYADVSRADAVTQRLRGHVEHWCEVHTLNDPALCRRIRDDGIDILVDLAGHLRHNRLRVFAERAAPIQATYLGYPNTTGLEAMDFCITDDILDPPGSEVLYTEKLLRLPTGFACYQPPDGAPPVAPPPAIANGYITFGSFHTLAKINAAVVERWSSLLQRLPDARLRLQTFGLSDPSVREKIHNAFAAHGIATGRIDMHPESSLLDYLRAHGQVDIGLDTLPWSGHTTTCHALWMGVPTITLAGNRHAGRLGASALKASALPEFVALNQTDWQERILLLAKDTARLKSLRLGLRHQMLASTLCDGAGFVTALESAYRSLVRTGTQAQPPAHSRQ</sequence>
<evidence type="ECO:0000313" key="10">
    <source>
        <dbReference type="EMBL" id="OGI39689.1"/>
    </source>
</evidence>
<evidence type="ECO:0000313" key="11">
    <source>
        <dbReference type="Proteomes" id="UP000178379"/>
    </source>
</evidence>
<dbReference type="InterPro" id="IPR029489">
    <property type="entry name" value="OGT/SEC/SPY_C"/>
</dbReference>
<feature type="repeat" description="TPR" evidence="8">
    <location>
        <begin position="105"/>
        <end position="138"/>
    </location>
</feature>
<comment type="caution">
    <text evidence="10">The sequence shown here is derived from an EMBL/GenBank/DDBJ whole genome shotgun (WGS) entry which is preliminary data.</text>
</comment>
<evidence type="ECO:0000256" key="2">
    <source>
        <dbReference type="ARBA" id="ARBA00005386"/>
    </source>
</evidence>
<dbReference type="STRING" id="1817756.A2140_03810"/>
<organism evidence="10 11">
    <name type="scientific">Candidatus Muproteobacteria bacterium RBG_16_62_13</name>
    <dbReference type="NCBI Taxonomy" id="1817756"/>
    <lineage>
        <taxon>Bacteria</taxon>
        <taxon>Pseudomonadati</taxon>
        <taxon>Pseudomonadota</taxon>
        <taxon>Candidatus Muproteobacteria</taxon>
    </lineage>
</organism>
<dbReference type="Pfam" id="PF14559">
    <property type="entry name" value="TPR_19"/>
    <property type="match status" value="1"/>
</dbReference>
<dbReference type="EMBL" id="MFSQ01000090">
    <property type="protein sequence ID" value="OGI39689.1"/>
    <property type="molecule type" value="Genomic_DNA"/>
</dbReference>
<keyword evidence="4" id="KW-0328">Glycosyltransferase</keyword>
<dbReference type="SMART" id="SM00028">
    <property type="entry name" value="TPR"/>
    <property type="match status" value="8"/>
</dbReference>
<dbReference type="InterPro" id="IPR051939">
    <property type="entry name" value="Glycosyltr_41/O-GlcNAc_trsf"/>
</dbReference>
<dbReference type="SUPFAM" id="SSF48452">
    <property type="entry name" value="TPR-like"/>
    <property type="match status" value="1"/>
</dbReference>
<feature type="repeat" description="TPR" evidence="8">
    <location>
        <begin position="37"/>
        <end position="70"/>
    </location>
</feature>
<evidence type="ECO:0000256" key="6">
    <source>
        <dbReference type="ARBA" id="ARBA00022737"/>
    </source>
</evidence>
<dbReference type="PROSITE" id="PS50293">
    <property type="entry name" value="TPR_REGION"/>
    <property type="match status" value="3"/>
</dbReference>
<comment type="pathway">
    <text evidence="1">Protein modification; protein glycosylation.</text>
</comment>
<protein>
    <recommendedName>
        <fullName evidence="3">protein O-GlcNAc transferase</fullName>
        <ecNumber evidence="3">2.4.1.255</ecNumber>
    </recommendedName>
</protein>
<dbReference type="GO" id="GO:0097363">
    <property type="term" value="F:protein O-acetylglucosaminyltransferase activity"/>
    <property type="evidence" value="ECO:0007669"/>
    <property type="project" value="UniProtKB-EC"/>
</dbReference>
<keyword evidence="5" id="KW-0808">Transferase</keyword>
<feature type="repeat" description="TPR" evidence="8">
    <location>
        <begin position="71"/>
        <end position="104"/>
    </location>
</feature>
<name>A0A1F6T3V3_9PROT</name>
<evidence type="ECO:0000256" key="8">
    <source>
        <dbReference type="PROSITE-ProRule" id="PRU00339"/>
    </source>
</evidence>
<evidence type="ECO:0000256" key="3">
    <source>
        <dbReference type="ARBA" id="ARBA00011970"/>
    </source>
</evidence>
<keyword evidence="7 8" id="KW-0802">TPR repeat</keyword>
<dbReference type="AlphaFoldDB" id="A0A1F6T3V3"/>
<dbReference type="Pfam" id="PF13844">
    <property type="entry name" value="Glyco_transf_41"/>
    <property type="match status" value="2"/>
</dbReference>
<dbReference type="Gene3D" id="1.25.40.10">
    <property type="entry name" value="Tetratricopeptide repeat domain"/>
    <property type="match status" value="2"/>
</dbReference>
<gene>
    <name evidence="10" type="ORF">A2140_03810</name>
</gene>
<dbReference type="Gene3D" id="3.40.50.2000">
    <property type="entry name" value="Glycogen Phosphorylase B"/>
    <property type="match status" value="1"/>
</dbReference>
<dbReference type="PANTHER" id="PTHR44835:SF1">
    <property type="entry name" value="PROTEIN O-GLCNAC TRANSFERASE"/>
    <property type="match status" value="1"/>
</dbReference>
<feature type="domain" description="O-GlcNAc transferase C-terminal" evidence="9">
    <location>
        <begin position="318"/>
        <end position="467"/>
    </location>
</feature>
<evidence type="ECO:0000256" key="5">
    <source>
        <dbReference type="ARBA" id="ARBA00022679"/>
    </source>
</evidence>
<dbReference type="PROSITE" id="PS50005">
    <property type="entry name" value="TPR"/>
    <property type="match status" value="5"/>
</dbReference>
<feature type="repeat" description="TPR" evidence="8">
    <location>
        <begin position="139"/>
        <end position="172"/>
    </location>
</feature>
<feature type="domain" description="O-GlcNAc transferase C-terminal" evidence="9">
    <location>
        <begin position="488"/>
        <end position="662"/>
    </location>
</feature>
<evidence type="ECO:0000259" key="9">
    <source>
        <dbReference type="Pfam" id="PF13844"/>
    </source>
</evidence>
<evidence type="ECO:0000256" key="1">
    <source>
        <dbReference type="ARBA" id="ARBA00004922"/>
    </source>
</evidence>
<accession>A0A1F6T3V3</accession>
<comment type="similarity">
    <text evidence="2">Belongs to the glycosyltransferase 41 family. O-GlcNAc transferase subfamily.</text>
</comment>
<dbReference type="PANTHER" id="PTHR44835">
    <property type="entry name" value="UDP-N-ACETYLGLUCOSAMINE--PEPTIDE N-ACETYLGLUCOSAMINYLTRANSFERASE SPINDLY-RELATED"/>
    <property type="match status" value="1"/>
</dbReference>
<proteinExistence type="inferred from homology"/>
<dbReference type="Gene3D" id="3.40.50.11380">
    <property type="match status" value="1"/>
</dbReference>
<dbReference type="Pfam" id="PF13432">
    <property type="entry name" value="TPR_16"/>
    <property type="match status" value="3"/>
</dbReference>
<dbReference type="InterPro" id="IPR011990">
    <property type="entry name" value="TPR-like_helical_dom_sf"/>
</dbReference>
<keyword evidence="6" id="KW-0677">Repeat</keyword>
<evidence type="ECO:0000256" key="7">
    <source>
        <dbReference type="ARBA" id="ARBA00022803"/>
    </source>
</evidence>
<evidence type="ECO:0000256" key="4">
    <source>
        <dbReference type="ARBA" id="ARBA00022676"/>
    </source>
</evidence>
<dbReference type="InterPro" id="IPR019734">
    <property type="entry name" value="TPR_rpt"/>
</dbReference>
<dbReference type="Proteomes" id="UP000178379">
    <property type="component" value="Unassembled WGS sequence"/>
</dbReference>
<reference evidence="10 11" key="1">
    <citation type="journal article" date="2016" name="Nat. Commun.">
        <title>Thousands of microbial genomes shed light on interconnected biogeochemical processes in an aquifer system.</title>
        <authorList>
            <person name="Anantharaman K."/>
            <person name="Brown C.T."/>
            <person name="Hug L.A."/>
            <person name="Sharon I."/>
            <person name="Castelle C.J."/>
            <person name="Probst A.J."/>
            <person name="Thomas B.C."/>
            <person name="Singh A."/>
            <person name="Wilkins M.J."/>
            <person name="Karaoz U."/>
            <person name="Brodie E.L."/>
            <person name="Williams K.H."/>
            <person name="Hubbard S.S."/>
            <person name="Banfield J.F."/>
        </authorList>
    </citation>
    <scope>NUCLEOTIDE SEQUENCE [LARGE SCALE GENOMIC DNA]</scope>
</reference>
<feature type="repeat" description="TPR" evidence="8">
    <location>
        <begin position="173"/>
        <end position="206"/>
    </location>
</feature>